<organism evidence="2 3">
    <name type="scientific">Pisolithus microcarpus 441</name>
    <dbReference type="NCBI Taxonomy" id="765257"/>
    <lineage>
        <taxon>Eukaryota</taxon>
        <taxon>Fungi</taxon>
        <taxon>Dikarya</taxon>
        <taxon>Basidiomycota</taxon>
        <taxon>Agaricomycotina</taxon>
        <taxon>Agaricomycetes</taxon>
        <taxon>Agaricomycetidae</taxon>
        <taxon>Boletales</taxon>
        <taxon>Sclerodermatineae</taxon>
        <taxon>Pisolithaceae</taxon>
        <taxon>Pisolithus</taxon>
    </lineage>
</organism>
<dbReference type="EMBL" id="KN833716">
    <property type="protein sequence ID" value="KIK24365.1"/>
    <property type="molecule type" value="Genomic_DNA"/>
</dbReference>
<evidence type="ECO:0000256" key="1">
    <source>
        <dbReference type="SAM" id="MobiDB-lite"/>
    </source>
</evidence>
<accession>A0A0C9YH94</accession>
<gene>
    <name evidence="2" type="ORF">PISMIDRAFT_678230</name>
</gene>
<protein>
    <submittedName>
        <fullName evidence="2">Uncharacterized protein</fullName>
    </submittedName>
</protein>
<reference evidence="2 3" key="1">
    <citation type="submission" date="2014-04" db="EMBL/GenBank/DDBJ databases">
        <authorList>
            <consortium name="DOE Joint Genome Institute"/>
            <person name="Kuo A."/>
            <person name="Kohler A."/>
            <person name="Costa M.D."/>
            <person name="Nagy L.G."/>
            <person name="Floudas D."/>
            <person name="Copeland A."/>
            <person name="Barry K.W."/>
            <person name="Cichocki N."/>
            <person name="Veneault-Fourrey C."/>
            <person name="LaButti K."/>
            <person name="Lindquist E.A."/>
            <person name="Lipzen A."/>
            <person name="Lundell T."/>
            <person name="Morin E."/>
            <person name="Murat C."/>
            <person name="Sun H."/>
            <person name="Tunlid A."/>
            <person name="Henrissat B."/>
            <person name="Grigoriev I.V."/>
            <person name="Hibbett D.S."/>
            <person name="Martin F."/>
            <person name="Nordberg H.P."/>
            <person name="Cantor M.N."/>
            <person name="Hua S.X."/>
        </authorList>
    </citation>
    <scope>NUCLEOTIDE SEQUENCE [LARGE SCALE GENOMIC DNA]</scope>
    <source>
        <strain evidence="2 3">441</strain>
    </source>
</reference>
<feature type="compositionally biased region" description="Polar residues" evidence="1">
    <location>
        <begin position="43"/>
        <end position="65"/>
    </location>
</feature>
<name>A0A0C9YH94_9AGAM</name>
<keyword evidence="3" id="KW-1185">Reference proteome</keyword>
<dbReference type="HOGENOM" id="CLU_2850574_0_0_1"/>
<feature type="region of interest" description="Disordered" evidence="1">
    <location>
        <begin position="29"/>
        <end position="65"/>
    </location>
</feature>
<dbReference type="AlphaFoldDB" id="A0A0C9YH94"/>
<reference evidence="3" key="2">
    <citation type="submission" date="2015-01" db="EMBL/GenBank/DDBJ databases">
        <title>Evolutionary Origins and Diversification of the Mycorrhizal Mutualists.</title>
        <authorList>
            <consortium name="DOE Joint Genome Institute"/>
            <consortium name="Mycorrhizal Genomics Consortium"/>
            <person name="Kohler A."/>
            <person name="Kuo A."/>
            <person name="Nagy L.G."/>
            <person name="Floudas D."/>
            <person name="Copeland A."/>
            <person name="Barry K.W."/>
            <person name="Cichocki N."/>
            <person name="Veneault-Fourrey C."/>
            <person name="LaButti K."/>
            <person name="Lindquist E.A."/>
            <person name="Lipzen A."/>
            <person name="Lundell T."/>
            <person name="Morin E."/>
            <person name="Murat C."/>
            <person name="Riley R."/>
            <person name="Ohm R."/>
            <person name="Sun H."/>
            <person name="Tunlid A."/>
            <person name="Henrissat B."/>
            <person name="Grigoriev I.V."/>
            <person name="Hibbett D.S."/>
            <person name="Martin F."/>
        </authorList>
    </citation>
    <scope>NUCLEOTIDE SEQUENCE [LARGE SCALE GENOMIC DNA]</scope>
    <source>
        <strain evidence="3">441</strain>
    </source>
</reference>
<evidence type="ECO:0000313" key="2">
    <source>
        <dbReference type="EMBL" id="KIK24365.1"/>
    </source>
</evidence>
<evidence type="ECO:0000313" key="3">
    <source>
        <dbReference type="Proteomes" id="UP000054018"/>
    </source>
</evidence>
<dbReference type="Proteomes" id="UP000054018">
    <property type="component" value="Unassembled WGS sequence"/>
</dbReference>
<proteinExistence type="predicted"/>
<sequence length="65" mass="7064">MGQHMDSRVIIHGGKSKGINFEMSNVCALEPGTEHDHEPMMSVTGSTGPPQPHTESPRLQSPRVN</sequence>